<proteinExistence type="predicted"/>
<dbReference type="InterPro" id="IPR007563">
    <property type="entry name" value="DUF554"/>
</dbReference>
<reference evidence="2" key="1">
    <citation type="submission" date="2017-02" db="EMBL/GenBank/DDBJ databases">
        <authorList>
            <person name="Regsiter A."/>
            <person name="William W."/>
        </authorList>
    </citation>
    <scope>NUCLEOTIDE SEQUENCE</scope>
    <source>
        <strain evidence="2">BdmA 4</strain>
    </source>
</reference>
<name>A0A3P3XSV8_9SPIR</name>
<keyword evidence="1" id="KW-0472">Membrane</keyword>
<evidence type="ECO:0008006" key="3">
    <source>
        <dbReference type="Google" id="ProtNLM"/>
    </source>
</evidence>
<dbReference type="Pfam" id="PF04474">
    <property type="entry name" value="DUF554"/>
    <property type="match status" value="1"/>
</dbReference>
<dbReference type="PANTHER" id="PTHR36111:SF2">
    <property type="entry name" value="INNER MEMBRANE PROTEIN"/>
    <property type="match status" value="1"/>
</dbReference>
<organism evidence="2">
    <name type="scientific">uncultured spirochete</name>
    <dbReference type="NCBI Taxonomy" id="156406"/>
    <lineage>
        <taxon>Bacteria</taxon>
        <taxon>Pseudomonadati</taxon>
        <taxon>Spirochaetota</taxon>
        <taxon>Spirochaetia</taxon>
        <taxon>Spirochaetales</taxon>
        <taxon>environmental samples</taxon>
    </lineage>
</organism>
<feature type="transmembrane region" description="Helical" evidence="1">
    <location>
        <begin position="211"/>
        <end position="230"/>
    </location>
</feature>
<feature type="transmembrane region" description="Helical" evidence="1">
    <location>
        <begin position="95"/>
        <end position="119"/>
    </location>
</feature>
<keyword evidence="1" id="KW-1133">Transmembrane helix</keyword>
<feature type="transmembrane region" description="Helical" evidence="1">
    <location>
        <begin position="55"/>
        <end position="74"/>
    </location>
</feature>
<protein>
    <recommendedName>
        <fullName evidence="3">Transport protein</fullName>
    </recommendedName>
</protein>
<evidence type="ECO:0000313" key="2">
    <source>
        <dbReference type="EMBL" id="SLM18993.1"/>
    </source>
</evidence>
<dbReference type="EMBL" id="FWDO01000005">
    <property type="protein sequence ID" value="SLM18993.1"/>
    <property type="molecule type" value="Genomic_DNA"/>
</dbReference>
<evidence type="ECO:0000256" key="1">
    <source>
        <dbReference type="SAM" id="Phobius"/>
    </source>
</evidence>
<keyword evidence="1" id="KW-0812">Transmembrane</keyword>
<feature type="transmembrane region" description="Helical" evidence="1">
    <location>
        <begin position="139"/>
        <end position="168"/>
    </location>
</feature>
<feature type="transmembrane region" description="Helical" evidence="1">
    <location>
        <begin position="180"/>
        <end position="199"/>
    </location>
</feature>
<sequence>MIATVINAAAIILGSLIGLLIRKGIKDEYRKVVFTAAGMTSLTIGIQMALKTTHILAFALALMIGGLVGTMLDIEGGIERLGERLKARFASKSEGAFAAGFLNGSILFCTGAMAILGSFKAGTEGDYSLIFTKTVLDGFVSIIFASAMGIGVAFSALSVFVYQGALTLLSVYIKPYVSDLMLAELTAIGGALIIMIALGLLEIKNFKTGNFLPSILVIVVLVLVMPFLSFL</sequence>
<dbReference type="PANTHER" id="PTHR36111">
    <property type="entry name" value="INNER MEMBRANE PROTEIN-RELATED"/>
    <property type="match status" value="1"/>
</dbReference>
<gene>
    <name evidence="2" type="ORF">SPIRO4BDMA_50508</name>
</gene>
<dbReference type="AlphaFoldDB" id="A0A3P3XSV8"/>
<accession>A0A3P3XSV8</accession>
<feature type="transmembrane region" description="Helical" evidence="1">
    <location>
        <begin position="6"/>
        <end position="25"/>
    </location>
</feature>